<dbReference type="eggNOG" id="COG3335">
    <property type="taxonomic scope" value="Bacteria"/>
</dbReference>
<dbReference type="Pfam" id="PF13358">
    <property type="entry name" value="DDE_3"/>
    <property type="match status" value="1"/>
</dbReference>
<evidence type="ECO:0000313" key="3">
    <source>
        <dbReference type="Proteomes" id="UP000019112"/>
    </source>
</evidence>
<dbReference type="Proteomes" id="UP000019112">
    <property type="component" value="Unassembled WGS sequence"/>
</dbReference>
<comment type="caution">
    <text evidence="2">The sequence shown here is derived from an EMBL/GenBank/DDBJ whole genome shotgun (WGS) entry which is preliminary data.</text>
</comment>
<gene>
    <name evidence="2" type="ORF">P618_200119</name>
</gene>
<dbReference type="InterPro" id="IPR038717">
    <property type="entry name" value="Tc1-like_DDE_dom"/>
</dbReference>
<organism evidence="2 3">
    <name type="scientific">Holospora obtusa F1</name>
    <dbReference type="NCBI Taxonomy" id="1399147"/>
    <lineage>
        <taxon>Bacteria</taxon>
        <taxon>Pseudomonadati</taxon>
        <taxon>Pseudomonadota</taxon>
        <taxon>Alphaproteobacteria</taxon>
        <taxon>Holosporales</taxon>
        <taxon>Holosporaceae</taxon>
        <taxon>Holospora</taxon>
    </lineage>
</organism>
<reference evidence="2 3" key="1">
    <citation type="journal article" date="2014" name="FEMS Microbiol. Lett.">
        <title>Draft genome sequences of three Holospora species (Holospora obtusa, Holospora undulata, and Holospora elegans), endonuclear symbiotic bacteria of the ciliate Paramecium caudatum.</title>
        <authorList>
            <person name="Dohra H."/>
            <person name="Tanaka K."/>
            <person name="Suzuki T."/>
            <person name="Fujishima M."/>
            <person name="Suzuki H."/>
        </authorList>
    </citation>
    <scope>NUCLEOTIDE SEQUENCE [LARGE SCALE GENOMIC DNA]</scope>
    <source>
        <strain evidence="2 3">F1</strain>
    </source>
</reference>
<protein>
    <recommendedName>
        <fullName evidence="1">Tc1-like transposase DDE domain-containing protein</fullName>
    </recommendedName>
</protein>
<keyword evidence="3" id="KW-1185">Reference proteome</keyword>
<dbReference type="AlphaFoldDB" id="W6TFA9"/>
<accession>W6TFA9</accession>
<name>W6TFA9_HOLOB</name>
<proteinExistence type="predicted"/>
<dbReference type="EMBL" id="AWTR02000014">
    <property type="protein sequence ID" value="ETZ07686.1"/>
    <property type="molecule type" value="Genomic_DNA"/>
</dbReference>
<evidence type="ECO:0000313" key="2">
    <source>
        <dbReference type="EMBL" id="ETZ07686.1"/>
    </source>
</evidence>
<dbReference type="STRING" id="1399147.P618_200119"/>
<evidence type="ECO:0000259" key="1">
    <source>
        <dbReference type="Pfam" id="PF13358"/>
    </source>
</evidence>
<feature type="domain" description="Tc1-like transposase DDE" evidence="1">
    <location>
        <begin position="3"/>
        <end position="53"/>
    </location>
</feature>
<sequence>MIALMVFNSSYNTQLFEAWVAQFLIKKLKPGQVVIMNHASFHKSQRTRESLESFCYSFFTTLFT</sequence>